<reference evidence="1 2" key="1">
    <citation type="submission" date="2020-09" db="EMBL/GenBank/DDBJ databases">
        <title>Genome sequencing and assembly of Pontibacter sp.</title>
        <authorList>
            <person name="Chhetri G."/>
        </authorList>
    </citation>
    <scope>NUCLEOTIDE SEQUENCE [LARGE SCALE GENOMIC DNA]</scope>
    <source>
        <strain evidence="1 2">JH31</strain>
    </source>
</reference>
<protein>
    <submittedName>
        <fullName evidence="1">Uncharacterized protein</fullName>
    </submittedName>
</protein>
<accession>A0ABR7XEY8</accession>
<dbReference type="RefSeq" id="WP_191182990.1">
    <property type="nucleotide sequence ID" value="NZ_JACXAJ010000002.1"/>
</dbReference>
<evidence type="ECO:0000313" key="1">
    <source>
        <dbReference type="EMBL" id="MBD1396849.1"/>
    </source>
</evidence>
<dbReference type="Proteomes" id="UP000625551">
    <property type="component" value="Unassembled WGS sequence"/>
</dbReference>
<sequence length="55" mass="6086">MIKTYCFAELDFHKRLQRLQTPKGPGGAPETILVKPLLYAMSDLTGIAIGHMISL</sequence>
<gene>
    <name evidence="1" type="ORF">H9Q13_06705</name>
</gene>
<comment type="caution">
    <text evidence="1">The sequence shown here is derived from an EMBL/GenBank/DDBJ whole genome shotgun (WGS) entry which is preliminary data.</text>
</comment>
<organism evidence="1 2">
    <name type="scientific">Pontibacter aquaedesilientis</name>
    <dbReference type="NCBI Taxonomy" id="2766980"/>
    <lineage>
        <taxon>Bacteria</taxon>
        <taxon>Pseudomonadati</taxon>
        <taxon>Bacteroidota</taxon>
        <taxon>Cytophagia</taxon>
        <taxon>Cytophagales</taxon>
        <taxon>Hymenobacteraceae</taxon>
        <taxon>Pontibacter</taxon>
    </lineage>
</organism>
<dbReference type="EMBL" id="JACXAJ010000002">
    <property type="protein sequence ID" value="MBD1396849.1"/>
    <property type="molecule type" value="Genomic_DNA"/>
</dbReference>
<proteinExistence type="predicted"/>
<keyword evidence="2" id="KW-1185">Reference proteome</keyword>
<evidence type="ECO:0000313" key="2">
    <source>
        <dbReference type="Proteomes" id="UP000625551"/>
    </source>
</evidence>
<name>A0ABR7XEY8_9BACT</name>